<keyword evidence="2" id="KW-1185">Reference proteome</keyword>
<keyword evidence="1" id="KW-0812">Transmembrane</keyword>
<accession>A0A914PKB7</accession>
<name>A0A914PKB7_9BILA</name>
<dbReference type="AlphaFoldDB" id="A0A914PKB7"/>
<reference evidence="3" key="1">
    <citation type="submission" date="2022-11" db="UniProtKB">
        <authorList>
            <consortium name="WormBaseParasite"/>
        </authorList>
    </citation>
    <scope>IDENTIFICATION</scope>
</reference>
<keyword evidence="1" id="KW-0472">Membrane</keyword>
<evidence type="ECO:0000313" key="2">
    <source>
        <dbReference type="Proteomes" id="UP000887578"/>
    </source>
</evidence>
<proteinExistence type="predicted"/>
<evidence type="ECO:0000313" key="3">
    <source>
        <dbReference type="WBParaSite" id="PDA_v2.g15195.t1"/>
    </source>
</evidence>
<feature type="transmembrane region" description="Helical" evidence="1">
    <location>
        <begin position="13"/>
        <end position="38"/>
    </location>
</feature>
<dbReference type="Pfam" id="PF21525">
    <property type="entry name" value="Nlp36"/>
    <property type="match status" value="1"/>
</dbReference>
<dbReference type="Proteomes" id="UP000887578">
    <property type="component" value="Unplaced"/>
</dbReference>
<protein>
    <submittedName>
        <fullName evidence="3">Uncharacterized protein</fullName>
    </submittedName>
</protein>
<keyword evidence="1" id="KW-1133">Transmembrane helix</keyword>
<evidence type="ECO:0000256" key="1">
    <source>
        <dbReference type="SAM" id="Phobius"/>
    </source>
</evidence>
<organism evidence="2 3">
    <name type="scientific">Panagrolaimus davidi</name>
    <dbReference type="NCBI Taxonomy" id="227884"/>
    <lineage>
        <taxon>Eukaryota</taxon>
        <taxon>Metazoa</taxon>
        <taxon>Ecdysozoa</taxon>
        <taxon>Nematoda</taxon>
        <taxon>Chromadorea</taxon>
        <taxon>Rhabditida</taxon>
        <taxon>Tylenchina</taxon>
        <taxon>Panagrolaimomorpha</taxon>
        <taxon>Panagrolaimoidea</taxon>
        <taxon>Panagrolaimidae</taxon>
        <taxon>Panagrolaimus</taxon>
    </lineage>
</organism>
<sequence length="83" mass="9719">MVDLKQHLELIDYFGPLVCAAIFTIILAFISLTCLNYCCVSPKDDLTKVEEWGYAHHMHFKLGPHRESQIERQLRPKYNKIDI</sequence>
<dbReference type="WBParaSite" id="PDA_v2.g15195.t1">
    <property type="protein sequence ID" value="PDA_v2.g15195.t1"/>
    <property type="gene ID" value="PDA_v2.g15195"/>
</dbReference>